<reference evidence="3" key="1">
    <citation type="submission" date="2024-06" db="EMBL/GenBank/DDBJ databases">
        <title>Multi-omics analyses provide insights into the biosynthesis of the anticancer antibiotic pleurotin in Hohenbuehelia grisea.</title>
        <authorList>
            <person name="Weaver J.A."/>
            <person name="Alberti F."/>
        </authorList>
    </citation>
    <scope>NUCLEOTIDE SEQUENCE [LARGE SCALE GENOMIC DNA]</scope>
    <source>
        <strain evidence="3">T-177</strain>
    </source>
</reference>
<gene>
    <name evidence="2" type="ORF">HGRIS_007943</name>
</gene>
<feature type="transmembrane region" description="Helical" evidence="1">
    <location>
        <begin position="330"/>
        <end position="354"/>
    </location>
</feature>
<feature type="transmembrane region" description="Helical" evidence="1">
    <location>
        <begin position="361"/>
        <end position="381"/>
    </location>
</feature>
<dbReference type="InterPro" id="IPR026505">
    <property type="entry name" value="Solute_c_fam_35_mem_F3/F4"/>
</dbReference>
<keyword evidence="3" id="KW-1185">Reference proteome</keyword>
<keyword evidence="1" id="KW-1133">Transmembrane helix</keyword>
<keyword evidence="1" id="KW-0472">Membrane</keyword>
<comment type="caution">
    <text evidence="2">The sequence shown here is derived from an EMBL/GenBank/DDBJ whole genome shotgun (WGS) entry which is preliminary data.</text>
</comment>
<feature type="transmembrane region" description="Helical" evidence="1">
    <location>
        <begin position="293"/>
        <end position="310"/>
    </location>
</feature>
<evidence type="ECO:0000313" key="2">
    <source>
        <dbReference type="EMBL" id="KAL0951222.1"/>
    </source>
</evidence>
<accession>A0ABR3J6N6</accession>
<dbReference type="Proteomes" id="UP001556367">
    <property type="component" value="Unassembled WGS sequence"/>
</dbReference>
<dbReference type="PANTHER" id="PTHR19346:SF4">
    <property type="entry name" value="SUGAR PHOSPHATE TRANSPORTER DOMAIN-CONTAINING PROTEIN"/>
    <property type="match status" value="1"/>
</dbReference>
<organism evidence="2 3">
    <name type="scientific">Hohenbuehelia grisea</name>
    <dbReference type="NCBI Taxonomy" id="104357"/>
    <lineage>
        <taxon>Eukaryota</taxon>
        <taxon>Fungi</taxon>
        <taxon>Dikarya</taxon>
        <taxon>Basidiomycota</taxon>
        <taxon>Agaricomycotina</taxon>
        <taxon>Agaricomycetes</taxon>
        <taxon>Agaricomycetidae</taxon>
        <taxon>Agaricales</taxon>
        <taxon>Pleurotineae</taxon>
        <taxon>Pleurotaceae</taxon>
        <taxon>Hohenbuehelia</taxon>
    </lineage>
</organism>
<protein>
    <recommendedName>
        <fullName evidence="4">EamA domain-containing protein</fullName>
    </recommendedName>
</protein>
<sequence>MTHRPDGAPVPHLGGKLAVILFVATLFSFVIESQLTQYVQTTLKYRHPFFIFYIVHSSFWLIFPLHLLILTKTTNMSASALLRGLSYAISNQLSSIGPSTRDLVFPWRKFTRFIVILTTGLTYPGLLWFASISLASISDVTAIWNTNAFFAYIMTVKVFNLKWEPRRLMAVCLATIGTLLVVYGGSTSPASDEQLVEAGRPVAERATSFRPSAPLVGDLLTLIASFGYGLYQVLYKKYAALPNDPEVISESVYEPIPGSEVGVPAETQHNPDADAFLPSDAVYPPPFGLHPNALTSAIGLCTMALLWIPIPFLHYLGAEPFAWPTDMRTFVSIGGIALSGLAFNAGFMILLGVWGPIITSVGNLLTIVLVFFSDVFFGAGVEAVTSWGLAGSGIIVAAFGVLAYDMSVEAR</sequence>
<dbReference type="PANTHER" id="PTHR19346">
    <property type="entry name" value="SUGAR PHOSPHATE TRANSPORTER DOMAIN-CONTAINING PROTEIN"/>
    <property type="match status" value="1"/>
</dbReference>
<evidence type="ECO:0000313" key="3">
    <source>
        <dbReference type="Proteomes" id="UP001556367"/>
    </source>
</evidence>
<dbReference type="EMBL" id="JASNQZ010000011">
    <property type="protein sequence ID" value="KAL0951222.1"/>
    <property type="molecule type" value="Genomic_DNA"/>
</dbReference>
<evidence type="ECO:0008006" key="4">
    <source>
        <dbReference type="Google" id="ProtNLM"/>
    </source>
</evidence>
<feature type="transmembrane region" description="Helical" evidence="1">
    <location>
        <begin position="12"/>
        <end position="31"/>
    </location>
</feature>
<feature type="transmembrane region" description="Helical" evidence="1">
    <location>
        <begin position="51"/>
        <end position="70"/>
    </location>
</feature>
<keyword evidence="1" id="KW-0812">Transmembrane</keyword>
<proteinExistence type="predicted"/>
<feature type="transmembrane region" description="Helical" evidence="1">
    <location>
        <begin position="110"/>
        <end position="130"/>
    </location>
</feature>
<feature type="transmembrane region" description="Helical" evidence="1">
    <location>
        <begin position="387"/>
        <end position="404"/>
    </location>
</feature>
<feature type="transmembrane region" description="Helical" evidence="1">
    <location>
        <begin position="168"/>
        <end position="186"/>
    </location>
</feature>
<feature type="transmembrane region" description="Helical" evidence="1">
    <location>
        <begin position="142"/>
        <end position="161"/>
    </location>
</feature>
<evidence type="ECO:0000256" key="1">
    <source>
        <dbReference type="SAM" id="Phobius"/>
    </source>
</evidence>
<name>A0ABR3J6N6_9AGAR</name>